<feature type="transmembrane region" description="Helical" evidence="1">
    <location>
        <begin position="133"/>
        <end position="156"/>
    </location>
</feature>
<feature type="transmembrane region" description="Helical" evidence="1">
    <location>
        <begin position="47"/>
        <end position="74"/>
    </location>
</feature>
<accession>A0A165NJT8</accession>
<keyword evidence="1" id="KW-0812">Transmembrane</keyword>
<organism evidence="2 3">
    <name type="scientific">Neolentinus lepideus HHB14362 ss-1</name>
    <dbReference type="NCBI Taxonomy" id="1314782"/>
    <lineage>
        <taxon>Eukaryota</taxon>
        <taxon>Fungi</taxon>
        <taxon>Dikarya</taxon>
        <taxon>Basidiomycota</taxon>
        <taxon>Agaricomycotina</taxon>
        <taxon>Agaricomycetes</taxon>
        <taxon>Gloeophyllales</taxon>
        <taxon>Gloeophyllaceae</taxon>
        <taxon>Neolentinus</taxon>
    </lineage>
</organism>
<feature type="transmembrane region" description="Helical" evidence="1">
    <location>
        <begin position="12"/>
        <end position="35"/>
    </location>
</feature>
<evidence type="ECO:0000313" key="2">
    <source>
        <dbReference type="EMBL" id="KZT19745.1"/>
    </source>
</evidence>
<keyword evidence="1" id="KW-1133">Transmembrane helix</keyword>
<dbReference type="Proteomes" id="UP000076761">
    <property type="component" value="Unassembled WGS sequence"/>
</dbReference>
<feature type="transmembrane region" description="Helical" evidence="1">
    <location>
        <begin position="264"/>
        <end position="286"/>
    </location>
</feature>
<name>A0A165NJT8_9AGAM</name>
<gene>
    <name evidence="2" type="ORF">NEOLEDRAFT_931760</name>
</gene>
<keyword evidence="1" id="KW-0472">Membrane</keyword>
<evidence type="ECO:0000256" key="1">
    <source>
        <dbReference type="SAM" id="Phobius"/>
    </source>
</evidence>
<sequence>MAVLSLQRSGVLWLSVITVLYGCHMTLYVAASYILSSRWRLSSTQRVLFILITILFMMSTAAAVIAFTAVFVLADSDVLSGDKGYPGETESVLHEKELDDLLECVIDVITNIVNVIADGLVIWRCYILCRRRFAILIMSYLLLVTGTVFGCITLILDIRIYKIRKDAPLSELLPPHAFLWDSNVANYSDVGFWTASALTNILAIVFMGFQIRRVCAERKRIHAAPNSKVILVLNLIIESGMIYLASIVIIIIATGVSSSPNVHLARIMPCITAGISPTFLAVFLALGNSKRNQNTRTTIHADKLSNWQVARPPGYSLSFSRIDEGMTLSVYVTAMDEDGDGDGRLIQEVCRERCA</sequence>
<evidence type="ECO:0008006" key="4">
    <source>
        <dbReference type="Google" id="ProtNLM"/>
    </source>
</evidence>
<protein>
    <recommendedName>
        <fullName evidence="4">G-protein coupled receptors family 1 profile domain-containing protein</fullName>
    </recommendedName>
</protein>
<proteinExistence type="predicted"/>
<dbReference type="EMBL" id="KV425634">
    <property type="protein sequence ID" value="KZT19745.1"/>
    <property type="molecule type" value="Genomic_DNA"/>
</dbReference>
<feature type="transmembrane region" description="Helical" evidence="1">
    <location>
        <begin position="190"/>
        <end position="209"/>
    </location>
</feature>
<feature type="transmembrane region" description="Helical" evidence="1">
    <location>
        <begin position="229"/>
        <end position="252"/>
    </location>
</feature>
<keyword evidence="3" id="KW-1185">Reference proteome</keyword>
<dbReference type="InParanoid" id="A0A165NJT8"/>
<reference evidence="2 3" key="1">
    <citation type="journal article" date="2016" name="Mol. Biol. Evol.">
        <title>Comparative Genomics of Early-Diverging Mushroom-Forming Fungi Provides Insights into the Origins of Lignocellulose Decay Capabilities.</title>
        <authorList>
            <person name="Nagy L.G."/>
            <person name="Riley R."/>
            <person name="Tritt A."/>
            <person name="Adam C."/>
            <person name="Daum C."/>
            <person name="Floudas D."/>
            <person name="Sun H."/>
            <person name="Yadav J.S."/>
            <person name="Pangilinan J."/>
            <person name="Larsson K.H."/>
            <person name="Matsuura K."/>
            <person name="Barry K."/>
            <person name="Labutti K."/>
            <person name="Kuo R."/>
            <person name="Ohm R.A."/>
            <person name="Bhattacharya S.S."/>
            <person name="Shirouzu T."/>
            <person name="Yoshinaga Y."/>
            <person name="Martin F.M."/>
            <person name="Grigoriev I.V."/>
            <person name="Hibbett D.S."/>
        </authorList>
    </citation>
    <scope>NUCLEOTIDE SEQUENCE [LARGE SCALE GENOMIC DNA]</scope>
    <source>
        <strain evidence="2 3">HHB14362 ss-1</strain>
    </source>
</reference>
<feature type="transmembrane region" description="Helical" evidence="1">
    <location>
        <begin position="108"/>
        <end position="126"/>
    </location>
</feature>
<evidence type="ECO:0000313" key="3">
    <source>
        <dbReference type="Proteomes" id="UP000076761"/>
    </source>
</evidence>
<dbReference type="AlphaFoldDB" id="A0A165NJT8"/>